<dbReference type="SUPFAM" id="SSF55486">
    <property type="entry name" value="Metalloproteases ('zincins'), catalytic domain"/>
    <property type="match status" value="1"/>
</dbReference>
<dbReference type="PANTHER" id="PTHR11733">
    <property type="entry name" value="ZINC METALLOPROTEASE FAMILY M13 NEPRILYSIN-RELATED"/>
    <property type="match status" value="1"/>
</dbReference>
<dbReference type="Pfam" id="PF05649">
    <property type="entry name" value="Peptidase_M13_N"/>
    <property type="match status" value="1"/>
</dbReference>
<evidence type="ECO:0000256" key="1">
    <source>
        <dbReference type="ARBA" id="ARBA00001947"/>
    </source>
</evidence>
<evidence type="ECO:0000256" key="7">
    <source>
        <dbReference type="ARBA" id="ARBA00022833"/>
    </source>
</evidence>
<evidence type="ECO:0000256" key="2">
    <source>
        <dbReference type="ARBA" id="ARBA00004401"/>
    </source>
</evidence>
<dbReference type="InterPro" id="IPR000718">
    <property type="entry name" value="Peptidase_M13"/>
</dbReference>
<keyword evidence="8" id="KW-0482">Metalloprotease</keyword>
<dbReference type="InterPro" id="IPR018497">
    <property type="entry name" value="Peptidase_M13_C"/>
</dbReference>
<dbReference type="InterPro" id="IPR024079">
    <property type="entry name" value="MetalloPept_cat_dom_sf"/>
</dbReference>
<proteinExistence type="inferred from homology"/>
<comment type="subcellular location">
    <subcellularLocation>
        <location evidence="2">Cell membrane</location>
        <topology evidence="2">Single-pass type II membrane protein</topology>
    </subcellularLocation>
</comment>
<keyword evidence="5" id="KW-0479">Metal-binding</keyword>
<reference evidence="11 12" key="1">
    <citation type="journal article" date="2010" name="Science">
        <title>Genomic comparison of the ants Camponotus floridanus and Harpegnathos saltator.</title>
        <authorList>
            <person name="Bonasio R."/>
            <person name="Zhang G."/>
            <person name="Ye C."/>
            <person name="Mutti N.S."/>
            <person name="Fang X."/>
            <person name="Qin N."/>
            <person name="Donahue G."/>
            <person name="Yang P."/>
            <person name="Li Q."/>
            <person name="Li C."/>
            <person name="Zhang P."/>
            <person name="Huang Z."/>
            <person name="Berger S.L."/>
            <person name="Reinberg D."/>
            <person name="Wang J."/>
            <person name="Liebig J."/>
        </authorList>
    </citation>
    <scope>NUCLEOTIDE SEQUENCE [LARGE SCALE GENOMIC DNA]</scope>
    <source>
        <strain evidence="11 12">R22 G/1</strain>
    </source>
</reference>
<dbReference type="GO" id="GO:0016485">
    <property type="term" value="P:protein processing"/>
    <property type="evidence" value="ECO:0007669"/>
    <property type="project" value="TreeGrafter"/>
</dbReference>
<evidence type="ECO:0000256" key="4">
    <source>
        <dbReference type="ARBA" id="ARBA00022670"/>
    </source>
</evidence>
<dbReference type="PROSITE" id="PS51885">
    <property type="entry name" value="NEPRILYSIN"/>
    <property type="match status" value="1"/>
</dbReference>
<dbReference type="PANTHER" id="PTHR11733:SF237">
    <property type="entry name" value="NEPRILYSIN-LIKE 4"/>
    <property type="match status" value="1"/>
</dbReference>
<evidence type="ECO:0000259" key="10">
    <source>
        <dbReference type="Pfam" id="PF05649"/>
    </source>
</evidence>
<accession>E2BAD1</accession>
<evidence type="ECO:0000313" key="11">
    <source>
        <dbReference type="EMBL" id="EFN87345.1"/>
    </source>
</evidence>
<dbReference type="GO" id="GO:0005886">
    <property type="term" value="C:plasma membrane"/>
    <property type="evidence" value="ECO:0007669"/>
    <property type="project" value="UniProtKB-SubCell"/>
</dbReference>
<feature type="domain" description="Peptidase M13 C-terminal" evidence="9">
    <location>
        <begin position="376"/>
        <end position="585"/>
    </location>
</feature>
<keyword evidence="4" id="KW-0645">Protease</keyword>
<gene>
    <name evidence="11" type="ORF">EAI_02392</name>
</gene>
<dbReference type="OrthoDB" id="6475849at2759"/>
<evidence type="ECO:0000256" key="6">
    <source>
        <dbReference type="ARBA" id="ARBA00022801"/>
    </source>
</evidence>
<evidence type="ECO:0000256" key="8">
    <source>
        <dbReference type="ARBA" id="ARBA00023049"/>
    </source>
</evidence>
<keyword evidence="7" id="KW-0862">Zinc</keyword>
<dbReference type="InterPro" id="IPR042089">
    <property type="entry name" value="Peptidase_M13_dom_2"/>
</dbReference>
<dbReference type="Proteomes" id="UP000008237">
    <property type="component" value="Unassembled WGS sequence"/>
</dbReference>
<keyword evidence="6" id="KW-0378">Hydrolase</keyword>
<comment type="similarity">
    <text evidence="3">Belongs to the peptidase M13 family.</text>
</comment>
<dbReference type="Gene3D" id="3.40.390.10">
    <property type="entry name" value="Collagenase (Catalytic Domain)"/>
    <property type="match status" value="1"/>
</dbReference>
<protein>
    <submittedName>
        <fullName evidence="11">Neprilysin-2</fullName>
    </submittedName>
</protein>
<sequence length="588" mass="67024">MNNPIPSNDVVWSTNHVLDLKTALRLKEVLEEESEYDNVDPIKKVKQYYRSCMDEDAIEKEGLEPIQAMLDANGGWPIQWGNQESNGNRTWQEIDIIYMKKFFTGSFLEFAFIPEEEDATKNILAISQGKASYIEDEIVKRSERLFPASDVHKVVGVLKEFKKHKGIETPKENFTADVTELLTFQENLNNISEYEEQIQIGMKKVQDRMTIAELQEYYDQAGTKNPTAQINWLHLIQELLESTGKTIDSSYPVLVYNKHLLHKLAYLLDDTPEHVTDMLNDLKVEMKKRILNSKWTNDKAKNFMTEKIDNIISLIGYPSWYSNETAIIERYLGLEIGENYLKNKLDSITYENKKKLQNYMKPIDRSEWHVSPVTLNAFYAGPLNLMVIPAAEVQDPYFTPGMPLAVNYGTIGMVVGHELAHSFDTTGIEYDKVGNRITSDTETSEAFDERVKCFIDQYNNFTLVEVGEDGEPVHLNGQLTKDENVADNIGVEVAFAAFQKRKLATGPQPKLPGLTDISDEQLFFLSFANSWCIATTEDYEAASANKDDHSPNKFRILGTVANMETFSNAFNCPVDSLLNQSPKCTLWK</sequence>
<dbReference type="CDD" id="cd08662">
    <property type="entry name" value="M13"/>
    <property type="match status" value="1"/>
</dbReference>
<dbReference type="InParanoid" id="E2BAD1"/>
<evidence type="ECO:0000313" key="12">
    <source>
        <dbReference type="Proteomes" id="UP000008237"/>
    </source>
</evidence>
<dbReference type="PRINTS" id="PR00786">
    <property type="entry name" value="NEPRILYSIN"/>
</dbReference>
<organism evidence="12">
    <name type="scientific">Harpegnathos saltator</name>
    <name type="common">Jerdon's jumping ant</name>
    <dbReference type="NCBI Taxonomy" id="610380"/>
    <lineage>
        <taxon>Eukaryota</taxon>
        <taxon>Metazoa</taxon>
        <taxon>Ecdysozoa</taxon>
        <taxon>Arthropoda</taxon>
        <taxon>Hexapoda</taxon>
        <taxon>Insecta</taxon>
        <taxon>Pterygota</taxon>
        <taxon>Neoptera</taxon>
        <taxon>Endopterygota</taxon>
        <taxon>Hymenoptera</taxon>
        <taxon>Apocrita</taxon>
        <taxon>Aculeata</taxon>
        <taxon>Formicoidea</taxon>
        <taxon>Formicidae</taxon>
        <taxon>Ponerinae</taxon>
        <taxon>Ponerini</taxon>
        <taxon>Harpegnathos</taxon>
    </lineage>
</organism>
<feature type="domain" description="Peptidase M13 N-terminal" evidence="10">
    <location>
        <begin position="2"/>
        <end position="273"/>
    </location>
</feature>
<dbReference type="OMA" id="YENTIRY"/>
<evidence type="ECO:0000256" key="3">
    <source>
        <dbReference type="ARBA" id="ARBA00007357"/>
    </source>
</evidence>
<keyword evidence="12" id="KW-1185">Reference proteome</keyword>
<dbReference type="AlphaFoldDB" id="E2BAD1"/>
<evidence type="ECO:0000259" key="9">
    <source>
        <dbReference type="Pfam" id="PF01431"/>
    </source>
</evidence>
<evidence type="ECO:0000256" key="5">
    <source>
        <dbReference type="ARBA" id="ARBA00022723"/>
    </source>
</evidence>
<dbReference type="EMBL" id="GL446702">
    <property type="protein sequence ID" value="EFN87345.1"/>
    <property type="molecule type" value="Genomic_DNA"/>
</dbReference>
<comment type="cofactor">
    <cofactor evidence="1">
        <name>Zn(2+)</name>
        <dbReference type="ChEBI" id="CHEBI:29105"/>
    </cofactor>
</comment>
<dbReference type="GO" id="GO:0046872">
    <property type="term" value="F:metal ion binding"/>
    <property type="evidence" value="ECO:0007669"/>
    <property type="project" value="UniProtKB-KW"/>
</dbReference>
<dbReference type="Pfam" id="PF01431">
    <property type="entry name" value="Peptidase_M13"/>
    <property type="match status" value="1"/>
</dbReference>
<name>E2BAD1_HARSA</name>
<dbReference type="GO" id="GO:0004222">
    <property type="term" value="F:metalloendopeptidase activity"/>
    <property type="evidence" value="ECO:0007669"/>
    <property type="project" value="InterPro"/>
</dbReference>
<dbReference type="InterPro" id="IPR008753">
    <property type="entry name" value="Peptidase_M13_N"/>
</dbReference>
<dbReference type="Gene3D" id="1.10.1380.10">
    <property type="entry name" value="Neutral endopeptidase , domain2"/>
    <property type="match status" value="2"/>
</dbReference>